<evidence type="ECO:0000313" key="2">
    <source>
        <dbReference type="Proteomes" id="UP000178085"/>
    </source>
</evidence>
<dbReference type="AlphaFoldDB" id="A0A1F4NPQ7"/>
<dbReference type="Proteomes" id="UP000178085">
    <property type="component" value="Unassembled WGS sequence"/>
</dbReference>
<reference evidence="1 2" key="1">
    <citation type="journal article" date="2016" name="Nat. Commun.">
        <title>Thousands of microbial genomes shed light on interconnected biogeochemical processes in an aquifer system.</title>
        <authorList>
            <person name="Anantharaman K."/>
            <person name="Brown C.T."/>
            <person name="Hug L.A."/>
            <person name="Sharon I."/>
            <person name="Castelle C.J."/>
            <person name="Probst A.J."/>
            <person name="Thomas B.C."/>
            <person name="Singh A."/>
            <person name="Wilkins M.J."/>
            <person name="Karaoz U."/>
            <person name="Brodie E.L."/>
            <person name="Williams K.H."/>
            <person name="Hubbard S.S."/>
            <person name="Banfield J.F."/>
        </authorList>
    </citation>
    <scope>NUCLEOTIDE SEQUENCE [LARGE SCALE GENOMIC DNA]</scope>
</reference>
<gene>
    <name evidence="1" type="ORF">A3K51_00145</name>
</gene>
<protein>
    <submittedName>
        <fullName evidence="1">Uncharacterized protein</fullName>
    </submittedName>
</protein>
<proteinExistence type="predicted"/>
<sequence>MNSEKLWWRHFDAFEDLISNSPAGGLTSNQIRMTECFKIKILIQSVSASWRMTVVGRGKTLFGCLPPRAIKRTALT</sequence>
<name>A0A1F4NPQ7_UNCK3</name>
<evidence type="ECO:0000313" key="1">
    <source>
        <dbReference type="EMBL" id="OGB73278.1"/>
    </source>
</evidence>
<organism evidence="1 2">
    <name type="scientific">candidate division Kazan bacterium RIFCSPLOWO2_01_FULL_45_19</name>
    <dbReference type="NCBI Taxonomy" id="1798538"/>
    <lineage>
        <taxon>Bacteria</taxon>
        <taxon>Bacteria division Kazan-3B-28</taxon>
    </lineage>
</organism>
<accession>A0A1F4NPQ7</accession>
<comment type="caution">
    <text evidence="1">The sequence shown here is derived from an EMBL/GenBank/DDBJ whole genome shotgun (WGS) entry which is preliminary data.</text>
</comment>
<dbReference type="EMBL" id="METD01000001">
    <property type="protein sequence ID" value="OGB73278.1"/>
    <property type="molecule type" value="Genomic_DNA"/>
</dbReference>